<dbReference type="AlphaFoldDB" id="A0A9W7ECY0"/>
<gene>
    <name evidence="2" type="ORF">TrST_g14342</name>
</gene>
<comment type="caution">
    <text evidence="2">The sequence shown here is derived from an EMBL/GenBank/DDBJ whole genome shotgun (WGS) entry which is preliminary data.</text>
</comment>
<dbReference type="EMBL" id="BRXY01000176">
    <property type="protein sequence ID" value="GMH74163.1"/>
    <property type="molecule type" value="Genomic_DNA"/>
</dbReference>
<dbReference type="GO" id="GO:0042073">
    <property type="term" value="P:intraciliary transport"/>
    <property type="evidence" value="ECO:0007669"/>
    <property type="project" value="InterPro"/>
</dbReference>
<keyword evidence="3" id="KW-1185">Reference proteome</keyword>
<dbReference type="PANTHER" id="PTHR16022:SF0">
    <property type="entry name" value="CYTOPLASMIC DYNEIN 2 INTERMEDIATE CHAIN 1"/>
    <property type="match status" value="1"/>
</dbReference>
<dbReference type="SUPFAM" id="SSF50978">
    <property type="entry name" value="WD40 repeat-like"/>
    <property type="match status" value="1"/>
</dbReference>
<dbReference type="GO" id="GO:0045504">
    <property type="term" value="F:dynein heavy chain binding"/>
    <property type="evidence" value="ECO:0007669"/>
    <property type="project" value="InterPro"/>
</dbReference>
<reference evidence="3" key="1">
    <citation type="journal article" date="2023" name="Commun. Biol.">
        <title>Genome analysis of Parmales, the sister group of diatoms, reveals the evolutionary specialization of diatoms from phago-mixotrophs to photoautotrophs.</title>
        <authorList>
            <person name="Ban H."/>
            <person name="Sato S."/>
            <person name="Yoshikawa S."/>
            <person name="Yamada K."/>
            <person name="Nakamura Y."/>
            <person name="Ichinomiya M."/>
            <person name="Sato N."/>
            <person name="Blanc-Mathieu R."/>
            <person name="Endo H."/>
            <person name="Kuwata A."/>
            <person name="Ogata H."/>
        </authorList>
    </citation>
    <scope>NUCLEOTIDE SEQUENCE [LARGE SCALE GENOMIC DNA]</scope>
    <source>
        <strain evidence="3">NIES 3701</strain>
    </source>
</reference>
<dbReference type="GO" id="GO:0005929">
    <property type="term" value="C:cilium"/>
    <property type="evidence" value="ECO:0007669"/>
    <property type="project" value="GOC"/>
</dbReference>
<dbReference type="InterPro" id="IPR015943">
    <property type="entry name" value="WD40/YVTN_repeat-like_dom_sf"/>
</dbReference>
<feature type="compositionally biased region" description="Low complexity" evidence="1">
    <location>
        <begin position="72"/>
        <end position="84"/>
    </location>
</feature>
<name>A0A9W7ECY0_9STRA</name>
<feature type="compositionally biased region" description="Basic residues" evidence="1">
    <location>
        <begin position="11"/>
        <end position="20"/>
    </location>
</feature>
<feature type="compositionally biased region" description="Pro residues" evidence="1">
    <location>
        <begin position="106"/>
        <end position="123"/>
    </location>
</feature>
<dbReference type="PANTHER" id="PTHR16022">
    <property type="entry name" value="WD REPEAT DOMAIN 60"/>
    <property type="match status" value="1"/>
</dbReference>
<sequence length="718" mass="79558">MESKGTVDRKEKKKKSKGRPKAPPEPLAAAPAEPEPKVPETQDVKMRSKKTRPPREETAPKIATPPPKKSPAKQQQQTPASEGGYSDDDFEDYGDDDFEDEEPSPVKQPPPKPKPKLAPPSKPKPVASGKFVKKKSKYGAATLSNPNGKSQQGVAFNPNAKRIKELKTRMTLSSTTFTALEFPTTSSYDVYQSKLKNSSSITENMTQFNANNRATTTQTEHVVTKDAGCLVRGGVDDTEFEDMLSCIRSNKPLSSNNTSNSNSSNIANINLTGLKKFLTTSQYIMESLLEENIAREEIRSKGSGRNVLKNFQRSGCFKNHEKLTLSSIPLGTCVGIDTSSRSNTLIYALYNSEDRNNSVSSVIYEYESYKLDGPVRKFECCNELTSFKVLEKYIIAGDSSGSVVLFDLNEPVSVVKKSWASEGDNLYDTQHSSRILNVGGEGGVGWSFDDRGYFIVWQIMEVKSSSIISSSNPDAAADSSVKVVKSRVCRINRKRGTIDDVEKGFNETNFKDEGPAFKYVKSDQDGNNFVVGYAAGGAGRFNMFGSEVKELKSEFMTSSVDCVSFNRFVDVFIIAGEDGSVELYRKDDPTVVMRWEGENWSVKSTNDNTERRKTKVQVMWSWHRASVFYVLRDGLLFYVDLMVDDLSPGHREGQSVSASFLATTKGSKNVGKVMFVVAGDESIGMRYVAEELVEEVQTLSDEVEVEWMTNWCEGAVYG</sequence>
<feature type="compositionally biased region" description="Basic and acidic residues" evidence="1">
    <location>
        <begin position="1"/>
        <end position="10"/>
    </location>
</feature>
<evidence type="ECO:0000256" key="1">
    <source>
        <dbReference type="SAM" id="MobiDB-lite"/>
    </source>
</evidence>
<dbReference type="GO" id="GO:0045503">
    <property type="term" value="F:dynein light chain binding"/>
    <property type="evidence" value="ECO:0007669"/>
    <property type="project" value="InterPro"/>
</dbReference>
<dbReference type="GO" id="GO:0005868">
    <property type="term" value="C:cytoplasmic dynein complex"/>
    <property type="evidence" value="ECO:0007669"/>
    <property type="project" value="InterPro"/>
</dbReference>
<dbReference type="Proteomes" id="UP001165085">
    <property type="component" value="Unassembled WGS sequence"/>
</dbReference>
<feature type="compositionally biased region" description="Acidic residues" evidence="1">
    <location>
        <begin position="85"/>
        <end position="103"/>
    </location>
</feature>
<dbReference type="InterPro" id="IPR042505">
    <property type="entry name" value="DYNC2I1"/>
</dbReference>
<evidence type="ECO:0000313" key="3">
    <source>
        <dbReference type="Proteomes" id="UP001165085"/>
    </source>
</evidence>
<protein>
    <submittedName>
        <fullName evidence="2">Uncharacterized protein</fullName>
    </submittedName>
</protein>
<dbReference type="InterPro" id="IPR036322">
    <property type="entry name" value="WD40_repeat_dom_sf"/>
</dbReference>
<feature type="region of interest" description="Disordered" evidence="1">
    <location>
        <begin position="1"/>
        <end position="134"/>
    </location>
</feature>
<feature type="compositionally biased region" description="Basic and acidic residues" evidence="1">
    <location>
        <begin position="34"/>
        <end position="46"/>
    </location>
</feature>
<accession>A0A9W7ECY0</accession>
<organism evidence="2 3">
    <name type="scientific">Triparma strigata</name>
    <dbReference type="NCBI Taxonomy" id="1606541"/>
    <lineage>
        <taxon>Eukaryota</taxon>
        <taxon>Sar</taxon>
        <taxon>Stramenopiles</taxon>
        <taxon>Ochrophyta</taxon>
        <taxon>Bolidophyceae</taxon>
        <taxon>Parmales</taxon>
        <taxon>Triparmaceae</taxon>
        <taxon>Triparma</taxon>
    </lineage>
</organism>
<dbReference type="OrthoDB" id="2162425at2759"/>
<dbReference type="Gene3D" id="2.130.10.10">
    <property type="entry name" value="YVTN repeat-like/Quinoprotein amine dehydrogenase"/>
    <property type="match status" value="1"/>
</dbReference>
<proteinExistence type="predicted"/>
<evidence type="ECO:0000313" key="2">
    <source>
        <dbReference type="EMBL" id="GMH74163.1"/>
    </source>
</evidence>